<evidence type="ECO:0000313" key="2">
    <source>
        <dbReference type="Proteomes" id="UP001152795"/>
    </source>
</evidence>
<dbReference type="AlphaFoldDB" id="A0A7D9H8C6"/>
<gene>
    <name evidence="1" type="ORF">PACLA_8A085648</name>
</gene>
<evidence type="ECO:0000313" key="1">
    <source>
        <dbReference type="EMBL" id="CAB3978124.1"/>
    </source>
</evidence>
<sequence>MSMWHSVEKSFVERLPPDIDGLVAYRLAFNPKQSSKDGRPWGTWGTSKRKGFGGKRAVHCNGGYKCENIKCLFLMLYNNNNRLQFEADEDRTKSVCSCCGVPATRVDCNAKKNCEFDEGEEYVTVYHLGDHNCEAKKTVELNKESLKQKFDSNSKTPPK</sequence>
<reference evidence="1" key="1">
    <citation type="submission" date="2020-04" db="EMBL/GenBank/DDBJ databases">
        <authorList>
            <person name="Alioto T."/>
            <person name="Alioto T."/>
            <person name="Gomez Garrido J."/>
        </authorList>
    </citation>
    <scope>NUCLEOTIDE SEQUENCE</scope>
    <source>
        <strain evidence="1">A484AB</strain>
    </source>
</reference>
<protein>
    <submittedName>
        <fullName evidence="1">Uncharacterized protein</fullName>
    </submittedName>
</protein>
<name>A0A7D9H8C6_PARCT</name>
<organism evidence="1 2">
    <name type="scientific">Paramuricea clavata</name>
    <name type="common">Red gorgonian</name>
    <name type="synonym">Violescent sea-whip</name>
    <dbReference type="NCBI Taxonomy" id="317549"/>
    <lineage>
        <taxon>Eukaryota</taxon>
        <taxon>Metazoa</taxon>
        <taxon>Cnidaria</taxon>
        <taxon>Anthozoa</taxon>
        <taxon>Octocorallia</taxon>
        <taxon>Malacalcyonacea</taxon>
        <taxon>Plexauridae</taxon>
        <taxon>Paramuricea</taxon>
    </lineage>
</organism>
<accession>A0A7D9H8C6</accession>
<dbReference type="OrthoDB" id="10644965at2759"/>
<dbReference type="Proteomes" id="UP001152795">
    <property type="component" value="Unassembled WGS sequence"/>
</dbReference>
<proteinExistence type="predicted"/>
<dbReference type="EMBL" id="CACRXK020000090">
    <property type="protein sequence ID" value="CAB3978124.1"/>
    <property type="molecule type" value="Genomic_DNA"/>
</dbReference>
<keyword evidence="2" id="KW-1185">Reference proteome</keyword>
<comment type="caution">
    <text evidence="1">The sequence shown here is derived from an EMBL/GenBank/DDBJ whole genome shotgun (WGS) entry which is preliminary data.</text>
</comment>